<reference evidence="2" key="1">
    <citation type="submission" date="2018-05" db="EMBL/GenBank/DDBJ databases">
        <authorList>
            <person name="Lanie J.A."/>
            <person name="Ng W.-L."/>
            <person name="Kazmierczak K.M."/>
            <person name="Andrzejewski T.M."/>
            <person name="Davidsen T.M."/>
            <person name="Wayne K.J."/>
            <person name="Tettelin H."/>
            <person name="Glass J.I."/>
            <person name="Rusch D."/>
            <person name="Podicherti R."/>
            <person name="Tsui H.-C.T."/>
            <person name="Winkler M.E."/>
        </authorList>
    </citation>
    <scope>NUCLEOTIDE SEQUENCE</scope>
</reference>
<feature type="non-terminal residue" evidence="2">
    <location>
        <position position="26"/>
    </location>
</feature>
<name>A0A382LYT0_9ZZZZ</name>
<dbReference type="AlphaFoldDB" id="A0A382LYT0"/>
<gene>
    <name evidence="2" type="ORF">METZ01_LOCUS294758</name>
</gene>
<accession>A0A382LYT0</accession>
<dbReference type="EMBL" id="UINC01090187">
    <property type="protein sequence ID" value="SVC41904.1"/>
    <property type="molecule type" value="Genomic_DNA"/>
</dbReference>
<sequence length="26" mass="3131">MPVETQTEPHRYLLHPLQSNHPWMST</sequence>
<feature type="compositionally biased region" description="Polar residues" evidence="1">
    <location>
        <begin position="17"/>
        <end position="26"/>
    </location>
</feature>
<organism evidence="2">
    <name type="scientific">marine metagenome</name>
    <dbReference type="NCBI Taxonomy" id="408172"/>
    <lineage>
        <taxon>unclassified sequences</taxon>
        <taxon>metagenomes</taxon>
        <taxon>ecological metagenomes</taxon>
    </lineage>
</organism>
<feature type="region of interest" description="Disordered" evidence="1">
    <location>
        <begin position="1"/>
        <end position="26"/>
    </location>
</feature>
<evidence type="ECO:0000313" key="2">
    <source>
        <dbReference type="EMBL" id="SVC41904.1"/>
    </source>
</evidence>
<evidence type="ECO:0000256" key="1">
    <source>
        <dbReference type="SAM" id="MobiDB-lite"/>
    </source>
</evidence>
<protein>
    <submittedName>
        <fullName evidence="2">Uncharacterized protein</fullName>
    </submittedName>
</protein>
<proteinExistence type="predicted"/>